<feature type="transmembrane region" description="Helical" evidence="3">
    <location>
        <begin position="192"/>
        <end position="212"/>
    </location>
</feature>
<protein>
    <recommendedName>
        <fullName evidence="4">Gnk2-homologous domain-containing protein</fullName>
    </recommendedName>
</protein>
<evidence type="ECO:0000313" key="5">
    <source>
        <dbReference type="EMBL" id="KAH6826123.1"/>
    </source>
</evidence>
<reference evidence="5 6" key="1">
    <citation type="journal article" date="2021" name="Nat. Commun.">
        <title>Incipient diploidization of the medicinal plant Perilla within 10,000 years.</title>
        <authorList>
            <person name="Zhang Y."/>
            <person name="Shen Q."/>
            <person name="Leng L."/>
            <person name="Zhang D."/>
            <person name="Chen S."/>
            <person name="Shi Y."/>
            <person name="Ning Z."/>
            <person name="Chen S."/>
        </authorList>
    </citation>
    <scope>NUCLEOTIDE SEQUENCE [LARGE SCALE GENOMIC DNA]</scope>
    <source>
        <strain evidence="6">cv. PC099</strain>
    </source>
</reference>
<gene>
    <name evidence="5" type="ORF">C2S53_001560</name>
</gene>
<feature type="domain" description="Gnk2-homologous" evidence="4">
    <location>
        <begin position="1"/>
        <end position="70"/>
    </location>
</feature>
<dbReference type="InterPro" id="IPR002902">
    <property type="entry name" value="GNK2"/>
</dbReference>
<dbReference type="Gene3D" id="3.30.430.20">
    <property type="entry name" value="Gnk2 domain, C-X8-C-X2-C motif"/>
    <property type="match status" value="2"/>
</dbReference>
<dbReference type="CDD" id="cd23509">
    <property type="entry name" value="Gnk2-like"/>
    <property type="match status" value="2"/>
</dbReference>
<evidence type="ECO:0000256" key="1">
    <source>
        <dbReference type="ARBA" id="ARBA00022729"/>
    </source>
</evidence>
<keyword evidence="3" id="KW-1133">Transmembrane helix</keyword>
<dbReference type="AlphaFoldDB" id="A0AAD4J2S2"/>
<evidence type="ECO:0000256" key="3">
    <source>
        <dbReference type="SAM" id="Phobius"/>
    </source>
</evidence>
<keyword evidence="3" id="KW-0812">Transmembrane</keyword>
<dbReference type="InterPro" id="IPR038408">
    <property type="entry name" value="GNK2_sf"/>
</dbReference>
<dbReference type="Proteomes" id="UP001190926">
    <property type="component" value="Unassembled WGS sequence"/>
</dbReference>
<evidence type="ECO:0000259" key="4">
    <source>
        <dbReference type="PROSITE" id="PS51473"/>
    </source>
</evidence>
<dbReference type="Pfam" id="PF01657">
    <property type="entry name" value="Stress-antifung"/>
    <property type="match status" value="2"/>
</dbReference>
<evidence type="ECO:0000256" key="2">
    <source>
        <dbReference type="ARBA" id="ARBA00022737"/>
    </source>
</evidence>
<dbReference type="PANTHER" id="PTHR32099">
    <property type="entry name" value="CYSTEINE-RICH REPEAT SECRETORY PROTEIN"/>
    <property type="match status" value="1"/>
</dbReference>
<dbReference type="EMBL" id="SDAM02000167">
    <property type="protein sequence ID" value="KAH6826123.1"/>
    <property type="molecule type" value="Genomic_DNA"/>
</dbReference>
<proteinExistence type="predicted"/>
<organism evidence="5 6">
    <name type="scientific">Perilla frutescens var. hirtella</name>
    <name type="common">Perilla citriodora</name>
    <name type="synonym">Perilla setoyensis</name>
    <dbReference type="NCBI Taxonomy" id="608512"/>
    <lineage>
        <taxon>Eukaryota</taxon>
        <taxon>Viridiplantae</taxon>
        <taxon>Streptophyta</taxon>
        <taxon>Embryophyta</taxon>
        <taxon>Tracheophyta</taxon>
        <taxon>Spermatophyta</taxon>
        <taxon>Magnoliopsida</taxon>
        <taxon>eudicotyledons</taxon>
        <taxon>Gunneridae</taxon>
        <taxon>Pentapetalae</taxon>
        <taxon>asterids</taxon>
        <taxon>lamiids</taxon>
        <taxon>Lamiales</taxon>
        <taxon>Lamiaceae</taxon>
        <taxon>Nepetoideae</taxon>
        <taxon>Elsholtzieae</taxon>
        <taxon>Perilla</taxon>
    </lineage>
</organism>
<dbReference type="PROSITE" id="PS51473">
    <property type="entry name" value="GNK2"/>
    <property type="match status" value="1"/>
</dbReference>
<evidence type="ECO:0000313" key="6">
    <source>
        <dbReference type="Proteomes" id="UP001190926"/>
    </source>
</evidence>
<keyword evidence="6" id="KW-1185">Reference proteome</keyword>
<keyword evidence="1" id="KW-0732">Signal</keyword>
<accession>A0AAD4J2S2</accession>
<name>A0AAD4J2S2_PERFH</name>
<keyword evidence="3" id="KW-0472">Membrane</keyword>
<comment type="caution">
    <text evidence="5">The sequence shown here is derived from an EMBL/GenBank/DDBJ whole genome shotgun (WGS) entry which is preliminary data.</text>
</comment>
<sequence length="264" mass="30108">MSNCGFYTSSAGRNQDTANALALCRADRTLDQCRECVRAAMADLLVLCQNRRQGAVWYEYCIVRYSNDPIHNIRIPYSSIILRTKSRFIFERRIARPPTAENGSSMIFALLQCLPDLLSEDCRKCLADLVNEMLDVVDIVRGVRMLSPDCIMRYELYSFYNNSRLMELGVLPPSPSPTENTKRKRDDNIKKIVEITTPIGVCLMAASVIIFLRRRMKRPRSREITENVSVLAELGEALPMRPSSPVTPGWLPECRAVEELQKIR</sequence>
<keyword evidence="2" id="KW-0677">Repeat</keyword>
<dbReference type="PANTHER" id="PTHR32099:SF51">
    <property type="entry name" value="CYSTEINE-RICH RECEPTOR-LIKE PROTEIN KINASE 25 ISOFORM X1"/>
    <property type="match status" value="1"/>
</dbReference>